<protein>
    <submittedName>
        <fullName evidence="3">Type II toxin-antitoxin system prevent-host-death family antitoxin</fullName>
    </submittedName>
</protein>
<feature type="domain" description="Putative restriction endonuclease" evidence="2">
    <location>
        <begin position="65"/>
        <end position="233"/>
    </location>
</feature>
<sequence length="243" mass="27467">MRVSSTDMQNNFGKYLKFAESSEEIIVTRNGKDVAKLTALSGGDDILIREAAANYELSCGSVTYEEFLELAKTSEQRFELIDGIVYNLASPTYKHQHAVQELIGTFYNWFKGRPCKPLTSPFDITLKKEETNICVVQPDVVVICDKDQIDANGKYTGTPTLVVEVLSPATRSKDLIRKLELYRACGVMEYWIVDPMKEQAAVYVLADGEIADNTYYSNGKDLYVESERFQGLRVSMRDLFAEF</sequence>
<keyword evidence="4" id="KW-1185">Reference proteome</keyword>
<dbReference type="EMBL" id="VSDO01000002">
    <property type="protein sequence ID" value="TYA13475.1"/>
    <property type="molecule type" value="Genomic_DNA"/>
</dbReference>
<evidence type="ECO:0000313" key="4">
    <source>
        <dbReference type="Proteomes" id="UP000325218"/>
    </source>
</evidence>
<evidence type="ECO:0000256" key="1">
    <source>
        <dbReference type="ARBA" id="ARBA00009981"/>
    </source>
</evidence>
<dbReference type="SUPFAM" id="SSF52980">
    <property type="entry name" value="Restriction endonuclease-like"/>
    <property type="match status" value="1"/>
</dbReference>
<dbReference type="InterPro" id="IPR006442">
    <property type="entry name" value="Antitoxin_Phd/YefM"/>
</dbReference>
<comment type="similarity">
    <text evidence="1">Belongs to the phD/YefM antitoxin family.</text>
</comment>
<organism evidence="3 4">
    <name type="scientific">Paenibacillus faecis</name>
    <dbReference type="NCBI Taxonomy" id="862114"/>
    <lineage>
        <taxon>Bacteria</taxon>
        <taxon>Bacillati</taxon>
        <taxon>Bacillota</taxon>
        <taxon>Bacilli</taxon>
        <taxon>Bacillales</taxon>
        <taxon>Paenibacillaceae</taxon>
        <taxon>Paenibacillus</taxon>
    </lineage>
</organism>
<dbReference type="InterPro" id="IPR008538">
    <property type="entry name" value="Uma2"/>
</dbReference>
<dbReference type="Pfam" id="PF05685">
    <property type="entry name" value="Uma2"/>
    <property type="match status" value="1"/>
</dbReference>
<dbReference type="OrthoDB" id="9808428at2"/>
<comment type="caution">
    <text evidence="3">The sequence shown here is derived from an EMBL/GenBank/DDBJ whole genome shotgun (WGS) entry which is preliminary data.</text>
</comment>
<dbReference type="PANTHER" id="PTHR34107">
    <property type="entry name" value="SLL0198 PROTEIN-RELATED"/>
    <property type="match status" value="1"/>
</dbReference>
<dbReference type="PANTHER" id="PTHR34107:SF4">
    <property type="entry name" value="SLL1222 PROTEIN"/>
    <property type="match status" value="1"/>
</dbReference>
<dbReference type="InterPro" id="IPR036165">
    <property type="entry name" value="YefM-like_sf"/>
</dbReference>
<dbReference type="Proteomes" id="UP000325218">
    <property type="component" value="Unassembled WGS sequence"/>
</dbReference>
<dbReference type="InterPro" id="IPR012296">
    <property type="entry name" value="Nuclease_put_TT1808"/>
</dbReference>
<dbReference type="NCBIfam" id="TIGR01552">
    <property type="entry name" value="phd_fam"/>
    <property type="match status" value="1"/>
</dbReference>
<dbReference type="RefSeq" id="WP_148452187.1">
    <property type="nucleotide sequence ID" value="NZ_VSDO01000002.1"/>
</dbReference>
<proteinExistence type="inferred from homology"/>
<name>A0A5D0CXH3_9BACL</name>
<accession>A0A5D0CXH3</accession>
<dbReference type="Gene3D" id="3.90.1570.10">
    <property type="entry name" value="tt1808, chain A"/>
    <property type="match status" value="1"/>
</dbReference>
<reference evidence="3 4" key="1">
    <citation type="submission" date="2019-08" db="EMBL/GenBank/DDBJ databases">
        <title>Genome sequencing of Paenibacillus faecis DSM 23593(T).</title>
        <authorList>
            <person name="Kook J.-K."/>
            <person name="Park S.-N."/>
            <person name="Lim Y.K."/>
        </authorList>
    </citation>
    <scope>NUCLEOTIDE SEQUENCE [LARGE SCALE GENOMIC DNA]</scope>
    <source>
        <strain evidence="3 4">DSM 23593</strain>
    </source>
</reference>
<gene>
    <name evidence="3" type="ORF">FRY98_12540</name>
</gene>
<dbReference type="AlphaFoldDB" id="A0A5D0CXH3"/>
<dbReference type="InterPro" id="IPR011335">
    <property type="entry name" value="Restrct_endonuc-II-like"/>
</dbReference>
<evidence type="ECO:0000313" key="3">
    <source>
        <dbReference type="EMBL" id="TYA13475.1"/>
    </source>
</evidence>
<dbReference type="SUPFAM" id="SSF143120">
    <property type="entry name" value="YefM-like"/>
    <property type="match status" value="1"/>
</dbReference>
<evidence type="ECO:0000259" key="2">
    <source>
        <dbReference type="Pfam" id="PF05685"/>
    </source>
</evidence>
<dbReference type="CDD" id="cd06260">
    <property type="entry name" value="DUF820-like"/>
    <property type="match status" value="1"/>
</dbReference>
<dbReference type="Pfam" id="PF02604">
    <property type="entry name" value="PhdYeFM_antitox"/>
    <property type="match status" value="1"/>
</dbReference>